<keyword evidence="3" id="KW-1185">Reference proteome</keyword>
<comment type="caution">
    <text evidence="2">The sequence shown here is derived from an EMBL/GenBank/DDBJ whole genome shotgun (WGS) entry which is preliminary data.</text>
</comment>
<sequence length="78" mass="8442">MNDTLGVNSATHVPSQSRPADPAGELSAAALFYAEEWHWQVSLGTWLEMSEDGARRCSCATDGCPTPGAHPARRNWKS</sequence>
<accession>A0A6G4UF49</accession>
<protein>
    <submittedName>
        <fullName evidence="2">DNA primase</fullName>
    </submittedName>
</protein>
<dbReference type="EMBL" id="JAAKZV010000529">
    <property type="protein sequence ID" value="NGN70435.1"/>
    <property type="molecule type" value="Genomic_DNA"/>
</dbReference>
<reference evidence="2 3" key="1">
    <citation type="submission" date="2020-02" db="EMBL/GenBank/DDBJ databases">
        <title>Whole-genome analyses of novel actinobacteria.</title>
        <authorList>
            <person name="Sahin N."/>
        </authorList>
    </citation>
    <scope>NUCLEOTIDE SEQUENCE [LARGE SCALE GENOMIC DNA]</scope>
    <source>
        <strain evidence="2 3">A7024</strain>
    </source>
</reference>
<proteinExistence type="predicted"/>
<evidence type="ECO:0000256" key="1">
    <source>
        <dbReference type="SAM" id="MobiDB-lite"/>
    </source>
</evidence>
<feature type="region of interest" description="Disordered" evidence="1">
    <location>
        <begin position="1"/>
        <end position="22"/>
    </location>
</feature>
<name>A0A6G4UF49_9ACTN</name>
<feature type="compositionally biased region" description="Polar residues" evidence="1">
    <location>
        <begin position="1"/>
        <end position="18"/>
    </location>
</feature>
<organism evidence="2 3">
    <name type="scientific">Streptomyces coryli</name>
    <dbReference type="NCBI Taxonomy" id="1128680"/>
    <lineage>
        <taxon>Bacteria</taxon>
        <taxon>Bacillati</taxon>
        <taxon>Actinomycetota</taxon>
        <taxon>Actinomycetes</taxon>
        <taxon>Kitasatosporales</taxon>
        <taxon>Streptomycetaceae</taxon>
        <taxon>Streptomyces</taxon>
    </lineage>
</organism>
<gene>
    <name evidence="2" type="ORF">G5C51_41965</name>
</gene>
<evidence type="ECO:0000313" key="2">
    <source>
        <dbReference type="EMBL" id="NGN70435.1"/>
    </source>
</evidence>
<evidence type="ECO:0000313" key="3">
    <source>
        <dbReference type="Proteomes" id="UP000481583"/>
    </source>
</evidence>
<feature type="non-terminal residue" evidence="2">
    <location>
        <position position="78"/>
    </location>
</feature>
<dbReference type="AlphaFoldDB" id="A0A6G4UF49"/>
<dbReference type="Proteomes" id="UP000481583">
    <property type="component" value="Unassembled WGS sequence"/>
</dbReference>